<dbReference type="InterPro" id="IPR007338">
    <property type="entry name" value="DUF416"/>
</dbReference>
<dbReference type="Gene3D" id="1.20.1590.10">
    <property type="entry name" value="YP_001051499.1 domain like"/>
    <property type="match status" value="1"/>
</dbReference>
<evidence type="ECO:0000313" key="1">
    <source>
        <dbReference type="EMBL" id="PPC76228.1"/>
    </source>
</evidence>
<protein>
    <submittedName>
        <fullName evidence="1">DUF416 domain-containing protein</fullName>
    </submittedName>
</protein>
<gene>
    <name evidence="1" type="ORF">C4K68_16455</name>
</gene>
<reference evidence="1 2" key="1">
    <citation type="submission" date="2018-02" db="EMBL/GenBank/DDBJ databases">
        <title>novel marine gammaproteobacteria from coastal saline agro ecosystem.</title>
        <authorList>
            <person name="Krishnan R."/>
            <person name="Ramesh Kumar N."/>
        </authorList>
    </citation>
    <scope>NUCLEOTIDE SEQUENCE [LARGE SCALE GENOMIC DNA]</scope>
    <source>
        <strain evidence="1 2">228</strain>
    </source>
</reference>
<dbReference type="EMBL" id="PRLP01000055">
    <property type="protein sequence ID" value="PPC76228.1"/>
    <property type="molecule type" value="Genomic_DNA"/>
</dbReference>
<evidence type="ECO:0000313" key="2">
    <source>
        <dbReference type="Proteomes" id="UP000238196"/>
    </source>
</evidence>
<dbReference type="InterPro" id="IPR023381">
    <property type="entry name" value="YP001051499.1-like_dom_sf"/>
</dbReference>
<organism evidence="1 2">
    <name type="scientific">Proteobacteria bacterium 228</name>
    <dbReference type="NCBI Taxonomy" id="2083153"/>
    <lineage>
        <taxon>Bacteria</taxon>
        <taxon>Pseudomonadati</taxon>
        <taxon>Pseudomonadota</taxon>
    </lineage>
</organism>
<accession>A0A2S5KN57</accession>
<dbReference type="OrthoDB" id="9204516at2"/>
<dbReference type="Proteomes" id="UP000238196">
    <property type="component" value="Unassembled WGS sequence"/>
</dbReference>
<proteinExistence type="predicted"/>
<dbReference type="AlphaFoldDB" id="A0A2S5KN57"/>
<sequence length="210" mass="23401">MNTRRSVSSMYQLDDLEQLLEQRPEWQRALFAVSMAERLFPNYALFARVAEFGDAAVLRNALDKTWDKLAGRRNVVHVEELLDELDSVTPDLREFDMYGAHAALDSCVALNTALNALESGEAADAASSAQVVQECIAGFVEFTAPNDDLSDEELVRLINTHELTQQQDEYVAWLLDELKQHTKVDAAWIDELRAAAVNEGVSAIGISDDE</sequence>
<name>A0A2S5KN57_9PROT</name>
<dbReference type="Pfam" id="PF04222">
    <property type="entry name" value="DUF416"/>
    <property type="match status" value="1"/>
</dbReference>
<comment type="caution">
    <text evidence="1">The sequence shown here is derived from an EMBL/GenBank/DDBJ whole genome shotgun (WGS) entry which is preliminary data.</text>
</comment>